<proteinExistence type="predicted"/>
<feature type="chain" id="PRO_5045812341" evidence="2">
    <location>
        <begin position="21"/>
        <end position="477"/>
    </location>
</feature>
<dbReference type="PANTHER" id="PTHR44103:SF1">
    <property type="entry name" value="PROPROTEIN CONVERTASE P"/>
    <property type="match status" value="1"/>
</dbReference>
<dbReference type="RefSeq" id="WP_183487884.1">
    <property type="nucleotide sequence ID" value="NZ_JBHUOV010000002.1"/>
</dbReference>
<evidence type="ECO:0000313" key="5">
    <source>
        <dbReference type="Proteomes" id="UP001597533"/>
    </source>
</evidence>
<evidence type="ECO:0000256" key="2">
    <source>
        <dbReference type="SAM" id="SignalP"/>
    </source>
</evidence>
<protein>
    <submittedName>
        <fullName evidence="4">T9SS type A sorting domain-containing protein</fullName>
    </submittedName>
</protein>
<dbReference type="Pfam" id="PF18962">
    <property type="entry name" value="Por_Secre_tail"/>
    <property type="match status" value="1"/>
</dbReference>
<dbReference type="InterPro" id="IPR013517">
    <property type="entry name" value="FG-GAP"/>
</dbReference>
<feature type="domain" description="Secretion system C-terminal sorting" evidence="3">
    <location>
        <begin position="409"/>
        <end position="473"/>
    </location>
</feature>
<dbReference type="Gene3D" id="2.130.10.130">
    <property type="entry name" value="Integrin alpha, N-terminal"/>
    <property type="match status" value="2"/>
</dbReference>
<keyword evidence="1 2" id="KW-0732">Signal</keyword>
<comment type="caution">
    <text evidence="4">The sequence shown here is derived from an EMBL/GenBank/DDBJ whole genome shotgun (WGS) entry which is preliminary data.</text>
</comment>
<dbReference type="InterPro" id="IPR028994">
    <property type="entry name" value="Integrin_alpha_N"/>
</dbReference>
<name>A0ABW5WPD0_9FLAO</name>
<evidence type="ECO:0000259" key="3">
    <source>
        <dbReference type="Pfam" id="PF18962"/>
    </source>
</evidence>
<dbReference type="NCBIfam" id="TIGR04183">
    <property type="entry name" value="Por_Secre_tail"/>
    <property type="match status" value="1"/>
</dbReference>
<dbReference type="InterPro" id="IPR026444">
    <property type="entry name" value="Secre_tail"/>
</dbReference>
<accession>A0ABW5WPD0</accession>
<dbReference type="EMBL" id="JBHUOV010000002">
    <property type="protein sequence ID" value="MFD2823717.1"/>
    <property type="molecule type" value="Genomic_DNA"/>
</dbReference>
<evidence type="ECO:0000313" key="4">
    <source>
        <dbReference type="EMBL" id="MFD2823717.1"/>
    </source>
</evidence>
<organism evidence="4 5">
    <name type="scientific">Lacinutrix iliipiscaria</name>
    <dbReference type="NCBI Taxonomy" id="1230532"/>
    <lineage>
        <taxon>Bacteria</taxon>
        <taxon>Pseudomonadati</taxon>
        <taxon>Bacteroidota</taxon>
        <taxon>Flavobacteriia</taxon>
        <taxon>Flavobacteriales</taxon>
        <taxon>Flavobacteriaceae</taxon>
        <taxon>Lacinutrix</taxon>
    </lineage>
</organism>
<feature type="signal peptide" evidence="2">
    <location>
        <begin position="1"/>
        <end position="20"/>
    </location>
</feature>
<evidence type="ECO:0000256" key="1">
    <source>
        <dbReference type="ARBA" id="ARBA00022729"/>
    </source>
</evidence>
<sequence>MKQILLTSLFVLTTLTSIQAQSFVKSVIDASTSIEPYTIASGHLNGDAFLDIAIGTDTGSDVTWYKNNGDGTFMDMGALSAIAPNDLSYVEGITIADLNADGNNDIIATSYVNSNVVWFENNGDETFEPAVEISGAIPGAGMVMAVNIDNDVNNYLDLVVSSYDGNKVVYFLGNGDGTFGILRDITPVVAGSQPGAFDIADYDSDGDLDVVVAFTGNGNVSVFDNKLIPDGIDGSGNVPFTAYDNNVSTGNGFLWTVSFADINDDSSLDIIKSDNSPTAVPNIAWYAKDSAGTATTFTETTVTTSISRTAMASVADFNNDTFNDLLVTNGRATDADFIWFTSDAVGGLASEIIIDDTNSAAFDIEIQDFDNDGDLDIAAVSYLQDDLALYLNDHITLSTEENTLNEITIYPNPTKNKLNFKGNFTNDLNISIYNVLGKRVMNNTIQLGQNLDVSKLNSGIYIIKFKDYNTTYKFIKQ</sequence>
<dbReference type="Pfam" id="PF13517">
    <property type="entry name" value="FG-GAP_3"/>
    <property type="match status" value="2"/>
</dbReference>
<dbReference type="PANTHER" id="PTHR44103">
    <property type="entry name" value="PROPROTEIN CONVERTASE P"/>
    <property type="match status" value="1"/>
</dbReference>
<dbReference type="Proteomes" id="UP001597533">
    <property type="component" value="Unassembled WGS sequence"/>
</dbReference>
<gene>
    <name evidence="4" type="ORF">ACFS5M_08555</name>
</gene>
<reference evidence="5" key="1">
    <citation type="journal article" date="2019" name="Int. J. Syst. Evol. Microbiol.">
        <title>The Global Catalogue of Microorganisms (GCM) 10K type strain sequencing project: providing services to taxonomists for standard genome sequencing and annotation.</title>
        <authorList>
            <consortium name="The Broad Institute Genomics Platform"/>
            <consortium name="The Broad Institute Genome Sequencing Center for Infectious Disease"/>
            <person name="Wu L."/>
            <person name="Ma J."/>
        </authorList>
    </citation>
    <scope>NUCLEOTIDE SEQUENCE [LARGE SCALE GENOMIC DNA]</scope>
    <source>
        <strain evidence="5">KCTC 32141</strain>
    </source>
</reference>
<keyword evidence="5" id="KW-1185">Reference proteome</keyword>
<dbReference type="SUPFAM" id="SSF69318">
    <property type="entry name" value="Integrin alpha N-terminal domain"/>
    <property type="match status" value="2"/>
</dbReference>